<evidence type="ECO:0000313" key="1">
    <source>
        <dbReference type="EMBL" id="CCV66479.1"/>
    </source>
</evidence>
<gene>
    <name evidence="1" type="ORF">BN85314580</name>
</gene>
<dbReference type="AlphaFoldDB" id="U4KTD1"/>
<organism evidence="1 2">
    <name type="scientific">Acholeplasma brassicae</name>
    <dbReference type="NCBI Taxonomy" id="61635"/>
    <lineage>
        <taxon>Bacteria</taxon>
        <taxon>Bacillati</taxon>
        <taxon>Mycoplasmatota</taxon>
        <taxon>Mollicutes</taxon>
        <taxon>Acholeplasmatales</taxon>
        <taxon>Acholeplasmataceae</taxon>
        <taxon>Acholeplasma</taxon>
    </lineage>
</organism>
<dbReference type="EMBL" id="FO681348">
    <property type="protein sequence ID" value="CCV66479.1"/>
    <property type="molecule type" value="Genomic_DNA"/>
</dbReference>
<accession>U4KTD1</accession>
<dbReference type="Pfam" id="PF10974">
    <property type="entry name" value="DUF2804"/>
    <property type="match status" value="1"/>
</dbReference>
<dbReference type="RefSeq" id="WP_030005339.1">
    <property type="nucleotide sequence ID" value="NC_022549.1"/>
</dbReference>
<dbReference type="PANTHER" id="PTHR35868:SF3">
    <property type="entry name" value="DUF2804 DOMAIN-CONTAINING PROTEIN"/>
    <property type="match status" value="1"/>
</dbReference>
<dbReference type="Proteomes" id="UP000032737">
    <property type="component" value="Chromosome"/>
</dbReference>
<dbReference type="InterPro" id="IPR021243">
    <property type="entry name" value="DUF2804"/>
</dbReference>
<dbReference type="OrthoDB" id="9762066at2"/>
<protein>
    <recommendedName>
        <fullName evidence="3">DUF2804 domain-containing protein</fullName>
    </recommendedName>
</protein>
<name>U4KTD1_9MOLU</name>
<dbReference type="HOGENOM" id="CLU_068418_0_0_14"/>
<dbReference type="STRING" id="61635.BN85314580"/>
<reference evidence="1 2" key="1">
    <citation type="journal article" date="2013" name="J. Mol. Microbiol. Biotechnol.">
        <title>Analysis of the Complete Genomes of Acholeplasma brassicae , A. palmae and A. laidlawii and Their Comparison to the Obligate Parasites from ' Candidatus Phytoplasma'.</title>
        <authorList>
            <person name="Kube M."/>
            <person name="Siewert C."/>
            <person name="Migdoll A.M."/>
            <person name="Duduk B."/>
            <person name="Holz S."/>
            <person name="Rabus R."/>
            <person name="Seemuller E."/>
            <person name="Mitrovic J."/>
            <person name="Muller I."/>
            <person name="Buttner C."/>
            <person name="Reinhardt R."/>
        </authorList>
    </citation>
    <scope>NUCLEOTIDE SEQUENCE [LARGE SCALE GENOMIC DNA]</scope>
    <source>
        <strain evidence="2">0502</strain>
    </source>
</reference>
<dbReference type="KEGG" id="abra:BN85314580"/>
<evidence type="ECO:0008006" key="3">
    <source>
        <dbReference type="Google" id="ProtNLM"/>
    </source>
</evidence>
<sequence>MKQHEIKSLHNVLDDKGRVIEAGFSRKEVLHYDKKQVKASRFRLKEWDYYFVGNEAYGLAITIADNNYMGLVGFVFLDFKNKKKYDYTKMLVTSRRHLNMPNEVFKGLIKYESKNLSLSYEYQDQLVLIKGQTKGFKNQEDCVIDLVLERQNQDHLGIVIPFKKKKAFYYNHKINHLKSKGRFIKGNQTYAFDDFYGVLDFGRGVWTYDNTWYWASASGLEDDKRIGFNLGYGFGITKSATENMIFYDGLGYKINDVTFKISDDYISPWQVVSSDDSLYFDFYPIYDNHTKTDFVILGQHAHQVFGIFKGYVRIEGKIVRVNHLFGFAEKVRNKW</sequence>
<dbReference type="PANTHER" id="PTHR35868">
    <property type="entry name" value="DUF2804 DOMAIN-CONTAINING PROTEIN-RELATED"/>
    <property type="match status" value="1"/>
</dbReference>
<evidence type="ECO:0000313" key="2">
    <source>
        <dbReference type="Proteomes" id="UP000032737"/>
    </source>
</evidence>
<proteinExistence type="predicted"/>
<keyword evidence="2" id="KW-1185">Reference proteome</keyword>